<keyword evidence="3" id="KW-1185">Reference proteome</keyword>
<name>A0ABN3PVR3_9ACTN</name>
<gene>
    <name evidence="2" type="ORF">GCM10009863_13000</name>
</gene>
<sequence>MRYHVSYRRHMTAAGMEGFPLVLRRFGTVTRYQAVPGGIQRVVCEVQRYLRVHSFPASNASARSLARGGPGVMAHRVSHYATKVVPLRNGGVSPDPGSGASVGDLRNPLAPGSNAAMSQTSAMRLREQENKRLARAEEDPASVSYKGRPYARSPRREEGRRHAL</sequence>
<protein>
    <submittedName>
        <fullName evidence="2">Uncharacterized protein</fullName>
    </submittedName>
</protein>
<feature type="region of interest" description="Disordered" evidence="1">
    <location>
        <begin position="88"/>
        <end position="164"/>
    </location>
</feature>
<proteinExistence type="predicted"/>
<dbReference type="Proteomes" id="UP001501447">
    <property type="component" value="Unassembled WGS sequence"/>
</dbReference>
<reference evidence="2 3" key="1">
    <citation type="journal article" date="2019" name="Int. J. Syst. Evol. Microbiol.">
        <title>The Global Catalogue of Microorganisms (GCM) 10K type strain sequencing project: providing services to taxonomists for standard genome sequencing and annotation.</title>
        <authorList>
            <consortium name="The Broad Institute Genomics Platform"/>
            <consortium name="The Broad Institute Genome Sequencing Center for Infectious Disease"/>
            <person name="Wu L."/>
            <person name="Ma J."/>
        </authorList>
    </citation>
    <scope>NUCLEOTIDE SEQUENCE [LARGE SCALE GENOMIC DNA]</scope>
    <source>
        <strain evidence="2 3">JCM 16373</strain>
    </source>
</reference>
<feature type="compositionally biased region" description="Basic and acidic residues" evidence="1">
    <location>
        <begin position="124"/>
        <end position="138"/>
    </location>
</feature>
<feature type="compositionally biased region" description="Basic and acidic residues" evidence="1">
    <location>
        <begin position="154"/>
        <end position="164"/>
    </location>
</feature>
<accession>A0ABN3PVR3</accession>
<evidence type="ECO:0000313" key="3">
    <source>
        <dbReference type="Proteomes" id="UP001501447"/>
    </source>
</evidence>
<evidence type="ECO:0000256" key="1">
    <source>
        <dbReference type="SAM" id="MobiDB-lite"/>
    </source>
</evidence>
<organism evidence="2 3">
    <name type="scientific">Streptomyces axinellae</name>
    <dbReference type="NCBI Taxonomy" id="552788"/>
    <lineage>
        <taxon>Bacteria</taxon>
        <taxon>Bacillati</taxon>
        <taxon>Actinomycetota</taxon>
        <taxon>Actinomycetes</taxon>
        <taxon>Kitasatosporales</taxon>
        <taxon>Streptomycetaceae</taxon>
        <taxon>Streptomyces</taxon>
    </lineage>
</organism>
<dbReference type="EMBL" id="BAAARJ010000003">
    <property type="protein sequence ID" value="GAA2601064.1"/>
    <property type="molecule type" value="Genomic_DNA"/>
</dbReference>
<comment type="caution">
    <text evidence="2">The sequence shown here is derived from an EMBL/GenBank/DDBJ whole genome shotgun (WGS) entry which is preliminary data.</text>
</comment>
<evidence type="ECO:0000313" key="2">
    <source>
        <dbReference type="EMBL" id="GAA2601064.1"/>
    </source>
</evidence>